<evidence type="ECO:0000256" key="4">
    <source>
        <dbReference type="ARBA" id="ARBA00022960"/>
    </source>
</evidence>
<feature type="transmembrane region" description="Helical" evidence="8">
    <location>
        <begin position="467"/>
        <end position="484"/>
    </location>
</feature>
<evidence type="ECO:0000256" key="6">
    <source>
        <dbReference type="ARBA" id="ARBA00022989"/>
    </source>
</evidence>
<keyword evidence="4" id="KW-0133">Cell shape</keyword>
<evidence type="ECO:0000313" key="10">
    <source>
        <dbReference type="Proteomes" id="UP000602087"/>
    </source>
</evidence>
<gene>
    <name evidence="9" type="ORF">JAV76_14740</name>
</gene>
<dbReference type="GO" id="GO:0005886">
    <property type="term" value="C:plasma membrane"/>
    <property type="evidence" value="ECO:0007669"/>
    <property type="project" value="UniProtKB-SubCell"/>
</dbReference>
<feature type="transmembrane region" description="Helical" evidence="8">
    <location>
        <begin position="12"/>
        <end position="35"/>
    </location>
</feature>
<evidence type="ECO:0000256" key="7">
    <source>
        <dbReference type="ARBA" id="ARBA00023136"/>
    </source>
</evidence>
<evidence type="ECO:0000313" key="9">
    <source>
        <dbReference type="EMBL" id="MBI9116268.1"/>
    </source>
</evidence>
<proteinExistence type="predicted"/>
<reference evidence="9" key="1">
    <citation type="submission" date="2020-12" db="EMBL/GenBank/DDBJ databases">
        <title>Sanguibacter suaedae sp. nov., isolated from Suaeda aralocaspica.</title>
        <authorList>
            <person name="Ma Q."/>
        </authorList>
    </citation>
    <scope>NUCLEOTIDE SEQUENCE</scope>
    <source>
        <strain evidence="9">YZGR15</strain>
    </source>
</reference>
<feature type="transmembrane region" description="Helical" evidence="8">
    <location>
        <begin position="504"/>
        <end position="524"/>
    </location>
</feature>
<evidence type="ECO:0000256" key="1">
    <source>
        <dbReference type="ARBA" id="ARBA00004651"/>
    </source>
</evidence>
<name>A0A934I6L6_9MICO</name>
<dbReference type="PRINTS" id="PR01806">
    <property type="entry name" value="VIRFACTRMVIN"/>
</dbReference>
<dbReference type="GO" id="GO:0008360">
    <property type="term" value="P:regulation of cell shape"/>
    <property type="evidence" value="ECO:0007669"/>
    <property type="project" value="UniProtKB-KW"/>
</dbReference>
<keyword evidence="2" id="KW-1003">Cell membrane</keyword>
<dbReference type="InterPro" id="IPR004268">
    <property type="entry name" value="MurJ"/>
</dbReference>
<evidence type="ECO:0000256" key="8">
    <source>
        <dbReference type="SAM" id="Phobius"/>
    </source>
</evidence>
<evidence type="ECO:0000256" key="3">
    <source>
        <dbReference type="ARBA" id="ARBA00022692"/>
    </source>
</evidence>
<feature type="transmembrane region" description="Helical" evidence="8">
    <location>
        <begin position="250"/>
        <end position="272"/>
    </location>
</feature>
<feature type="transmembrane region" description="Helical" evidence="8">
    <location>
        <begin position="133"/>
        <end position="157"/>
    </location>
</feature>
<feature type="transmembrane region" description="Helical" evidence="8">
    <location>
        <begin position="433"/>
        <end position="455"/>
    </location>
</feature>
<dbReference type="AlphaFoldDB" id="A0A934I6L6"/>
<dbReference type="GO" id="GO:0009252">
    <property type="term" value="P:peptidoglycan biosynthetic process"/>
    <property type="evidence" value="ECO:0007669"/>
    <property type="project" value="UniProtKB-KW"/>
</dbReference>
<sequence length="540" mass="53687">MRGRLSSATQTLAGAAAMITLVTVASRLLGFGRWVAQAGEVGSGGIAAPYAAANVLPNVVFEVAAGGALAGVVVPLLVAPLVRAARDEASRIASALLTWTLLVLVPLAVLAAATAPLVARALPGLDDVSSERAAAYFLVVFAVQVPLYGVGVVLSGVLQAHRRFFWPAAAPMLSSVVVIGTYLLFGHLVRGQGTGTSDVPSAAVAVLAWGTTAGVVAMSLPLLVPVHRAGVRLRPTLRFPPGVGRRARDLALAGIGALTAQQVAVVAVLVGAGRSGGDQAFNVYQYSQAVYVLPYAILAVPLATSAFPRLADRAEAGDPAGFARLAAGSTRVVLVVGAVGAAALVAAGTAVESAFGTFTTGGGAEGMAQSVTWAAPGLLGFGLVFLLSRALYALDRGRTAVLGAASGWLLVAVLSVVAPHVATSGGQDLGATLVALGLASSAGMLLAGVLLVVGLHRHAGADATRGVARTTAVVVVAGIAGGALGRAVVDVVLPARGGMIDSVLAGALGAVVATCVVVGAVWALDRSIVTVVRGGARDRS</sequence>
<dbReference type="PANTHER" id="PTHR47019">
    <property type="entry name" value="LIPID II FLIPPASE MURJ"/>
    <property type="match status" value="1"/>
</dbReference>
<feature type="transmembrane region" description="Helical" evidence="8">
    <location>
        <begin position="205"/>
        <end position="229"/>
    </location>
</feature>
<keyword evidence="6 8" id="KW-1133">Transmembrane helix</keyword>
<evidence type="ECO:0000256" key="5">
    <source>
        <dbReference type="ARBA" id="ARBA00022984"/>
    </source>
</evidence>
<feature type="transmembrane region" description="Helical" evidence="8">
    <location>
        <begin position="164"/>
        <end position="185"/>
    </location>
</feature>
<feature type="transmembrane region" description="Helical" evidence="8">
    <location>
        <begin position="399"/>
        <end position="421"/>
    </location>
</feature>
<dbReference type="Proteomes" id="UP000602087">
    <property type="component" value="Unassembled WGS sequence"/>
</dbReference>
<feature type="transmembrane region" description="Helical" evidence="8">
    <location>
        <begin position="55"/>
        <end position="82"/>
    </location>
</feature>
<keyword evidence="10" id="KW-1185">Reference proteome</keyword>
<evidence type="ECO:0000256" key="2">
    <source>
        <dbReference type="ARBA" id="ARBA00022475"/>
    </source>
</evidence>
<keyword evidence="5" id="KW-0573">Peptidoglycan synthesis</keyword>
<dbReference type="EMBL" id="JAEINH010000023">
    <property type="protein sequence ID" value="MBI9116268.1"/>
    <property type="molecule type" value="Genomic_DNA"/>
</dbReference>
<feature type="transmembrane region" description="Helical" evidence="8">
    <location>
        <begin position="292"/>
        <end position="311"/>
    </location>
</feature>
<dbReference type="RefSeq" id="WP_198734836.1">
    <property type="nucleotide sequence ID" value="NZ_JAEINH010000023.1"/>
</dbReference>
<dbReference type="PANTHER" id="PTHR47019:SF1">
    <property type="entry name" value="LIPID II FLIPPASE MURJ"/>
    <property type="match status" value="1"/>
</dbReference>
<organism evidence="9 10">
    <name type="scientific">Sanguibacter suaedae</name>
    <dbReference type="NCBI Taxonomy" id="2795737"/>
    <lineage>
        <taxon>Bacteria</taxon>
        <taxon>Bacillati</taxon>
        <taxon>Actinomycetota</taxon>
        <taxon>Actinomycetes</taxon>
        <taxon>Micrococcales</taxon>
        <taxon>Sanguibacteraceae</taxon>
        <taxon>Sanguibacter</taxon>
    </lineage>
</organism>
<comment type="subcellular location">
    <subcellularLocation>
        <location evidence="1">Cell membrane</location>
        <topology evidence="1">Multi-pass membrane protein</topology>
    </subcellularLocation>
</comment>
<dbReference type="InterPro" id="IPR051050">
    <property type="entry name" value="Lipid_II_flippase_MurJ/MviN"/>
</dbReference>
<protein>
    <submittedName>
        <fullName evidence="9">Virulence factor MviN</fullName>
    </submittedName>
</protein>
<accession>A0A934I6L6</accession>
<feature type="transmembrane region" description="Helical" evidence="8">
    <location>
        <begin position="332"/>
        <end position="351"/>
    </location>
</feature>
<comment type="caution">
    <text evidence="9">The sequence shown here is derived from an EMBL/GenBank/DDBJ whole genome shotgun (WGS) entry which is preliminary data.</text>
</comment>
<keyword evidence="3 8" id="KW-0812">Transmembrane</keyword>
<feature type="transmembrane region" description="Helical" evidence="8">
    <location>
        <begin position="371"/>
        <end position="392"/>
    </location>
</feature>
<dbReference type="GO" id="GO:0015648">
    <property type="term" value="F:lipid-linked peptidoglycan transporter activity"/>
    <property type="evidence" value="ECO:0007669"/>
    <property type="project" value="TreeGrafter"/>
</dbReference>
<dbReference type="Pfam" id="PF03023">
    <property type="entry name" value="MurJ"/>
    <property type="match status" value="1"/>
</dbReference>
<keyword evidence="7 8" id="KW-0472">Membrane</keyword>
<dbReference type="GO" id="GO:0034204">
    <property type="term" value="P:lipid translocation"/>
    <property type="evidence" value="ECO:0007669"/>
    <property type="project" value="TreeGrafter"/>
</dbReference>
<feature type="transmembrane region" description="Helical" evidence="8">
    <location>
        <begin position="94"/>
        <end position="113"/>
    </location>
</feature>